<dbReference type="InterPro" id="IPR036388">
    <property type="entry name" value="WH-like_DNA-bd_sf"/>
</dbReference>
<accession>A0AAC8XHZ2</accession>
<evidence type="ECO:0000259" key="6">
    <source>
        <dbReference type="Pfam" id="PF02631"/>
    </source>
</evidence>
<dbReference type="InterPro" id="IPR053925">
    <property type="entry name" value="RecX_HTH_3rd"/>
</dbReference>
<sequence length="153" mass="17731">MSDFDRKIITDAITRMLARREHSVNEIARKLQQKGIASEAFTPILDEFKDAGIQSDTRFAESRARALYMKGKGPRAIKLDLQQYGVDEGTAEQALNEIEADWFESARNVKVKKFGEFYETEFALRQKQKQFLQYRGFYQDHIDYAVSESSCEN</sequence>
<name>A0AAC8XHZ2_9ALTE</name>
<dbReference type="Proteomes" id="UP000061468">
    <property type="component" value="Chromosome"/>
</dbReference>
<reference evidence="10 12" key="2">
    <citation type="submission" date="2016-11" db="EMBL/GenBank/DDBJ databases">
        <title>Networking in microbes: conjugative elements and plasmids in the genus Alteromonas.</title>
        <authorList>
            <person name="Lopez-Perez M."/>
            <person name="Ramon-Marco N."/>
            <person name="Rodriguez-Valera F."/>
        </authorList>
    </citation>
    <scope>NUCLEOTIDE SEQUENCE [LARGE SCALE GENOMIC DNA]</scope>
    <source>
        <strain evidence="10 12">CP48</strain>
    </source>
</reference>
<dbReference type="OMA" id="EPQDWFE"/>
<dbReference type="Pfam" id="PF21982">
    <property type="entry name" value="RecX_HTH1"/>
    <property type="match status" value="1"/>
</dbReference>
<gene>
    <name evidence="5" type="primary">recX</name>
    <name evidence="9" type="ORF">AV942_05385</name>
    <name evidence="10" type="ORF">BM524_04840</name>
</gene>
<evidence type="ECO:0000256" key="3">
    <source>
        <dbReference type="ARBA" id="ARBA00018111"/>
    </source>
</evidence>
<evidence type="ECO:0000313" key="12">
    <source>
        <dbReference type="Proteomes" id="UP000182101"/>
    </source>
</evidence>
<evidence type="ECO:0000259" key="8">
    <source>
        <dbReference type="Pfam" id="PF21982"/>
    </source>
</evidence>
<protein>
    <recommendedName>
        <fullName evidence="3 5">Regulatory protein RecX</fullName>
    </recommendedName>
</protein>
<dbReference type="PANTHER" id="PTHR33602">
    <property type="entry name" value="REGULATORY PROTEIN RECX FAMILY PROTEIN"/>
    <property type="match status" value="1"/>
</dbReference>
<dbReference type="AlphaFoldDB" id="A0AAC8XHZ2"/>
<organism evidence="9 11">
    <name type="scientific">Alteromonas mediterranea</name>
    <dbReference type="NCBI Taxonomy" id="314275"/>
    <lineage>
        <taxon>Bacteria</taxon>
        <taxon>Pseudomonadati</taxon>
        <taxon>Pseudomonadota</taxon>
        <taxon>Gammaproteobacteria</taxon>
        <taxon>Alteromonadales</taxon>
        <taxon>Alteromonadaceae</taxon>
        <taxon>Alteromonas/Salinimonas group</taxon>
        <taxon>Alteromonas</taxon>
    </lineage>
</organism>
<comment type="function">
    <text evidence="5">Modulates RecA activity.</text>
</comment>
<dbReference type="Pfam" id="PF21981">
    <property type="entry name" value="RecX_HTH3"/>
    <property type="match status" value="1"/>
</dbReference>
<dbReference type="HAMAP" id="MF_01114">
    <property type="entry name" value="RecX"/>
    <property type="match status" value="1"/>
</dbReference>
<dbReference type="RefSeq" id="WP_012517703.1">
    <property type="nucleotide sequence ID" value="NZ_CAKMLI010000009.1"/>
</dbReference>
<dbReference type="PANTHER" id="PTHR33602:SF1">
    <property type="entry name" value="REGULATORY PROTEIN RECX FAMILY PROTEIN"/>
    <property type="match status" value="1"/>
</dbReference>
<feature type="domain" description="RecX first three-helical" evidence="8">
    <location>
        <begin position="15"/>
        <end position="46"/>
    </location>
</feature>
<dbReference type="InterPro" id="IPR053924">
    <property type="entry name" value="RecX_HTH_2nd"/>
</dbReference>
<evidence type="ECO:0000313" key="9">
    <source>
        <dbReference type="EMBL" id="AMJ77788.1"/>
    </source>
</evidence>
<feature type="domain" description="RecX second three-helical" evidence="6">
    <location>
        <begin position="55"/>
        <end position="95"/>
    </location>
</feature>
<feature type="domain" description="RecX third three-helical" evidence="7">
    <location>
        <begin position="100"/>
        <end position="146"/>
    </location>
</feature>
<evidence type="ECO:0000313" key="11">
    <source>
        <dbReference type="Proteomes" id="UP000061468"/>
    </source>
</evidence>
<dbReference type="InterPro" id="IPR053926">
    <property type="entry name" value="RecX_HTH_1st"/>
</dbReference>
<reference evidence="9 11" key="1">
    <citation type="submission" date="2015-12" db="EMBL/GenBank/DDBJ databases">
        <title>Intraspecies pangenome expansion in the marine bacterium Alteromonas.</title>
        <authorList>
            <person name="Lopez-Perez M."/>
            <person name="Rodriguez-Valera F."/>
        </authorList>
    </citation>
    <scope>NUCLEOTIDE SEQUENCE [LARGE SCALE GENOMIC DNA]</scope>
    <source>
        <strain evidence="9 11">UM8</strain>
    </source>
</reference>
<dbReference type="EMBL" id="CP018024">
    <property type="protein sequence ID" value="APD89194.1"/>
    <property type="molecule type" value="Genomic_DNA"/>
</dbReference>
<comment type="subcellular location">
    <subcellularLocation>
        <location evidence="1 5">Cytoplasm</location>
    </subcellularLocation>
</comment>
<dbReference type="Pfam" id="PF02631">
    <property type="entry name" value="RecX_HTH2"/>
    <property type="match status" value="1"/>
</dbReference>
<keyword evidence="4 5" id="KW-0963">Cytoplasm</keyword>
<dbReference type="InterPro" id="IPR003783">
    <property type="entry name" value="Regulatory_RecX"/>
</dbReference>
<evidence type="ECO:0000259" key="7">
    <source>
        <dbReference type="Pfam" id="PF21981"/>
    </source>
</evidence>
<dbReference type="Gene3D" id="1.10.10.10">
    <property type="entry name" value="Winged helix-like DNA-binding domain superfamily/Winged helix DNA-binding domain"/>
    <property type="match status" value="3"/>
</dbReference>
<evidence type="ECO:0000256" key="1">
    <source>
        <dbReference type="ARBA" id="ARBA00004496"/>
    </source>
</evidence>
<evidence type="ECO:0000313" key="10">
    <source>
        <dbReference type="EMBL" id="APD89194.1"/>
    </source>
</evidence>
<evidence type="ECO:0000256" key="2">
    <source>
        <dbReference type="ARBA" id="ARBA00009695"/>
    </source>
</evidence>
<proteinExistence type="inferred from homology"/>
<comment type="similarity">
    <text evidence="2 5">Belongs to the RecX family.</text>
</comment>
<evidence type="ECO:0000256" key="5">
    <source>
        <dbReference type="HAMAP-Rule" id="MF_01114"/>
    </source>
</evidence>
<dbReference type="Proteomes" id="UP000182101">
    <property type="component" value="Chromosome"/>
</dbReference>
<dbReference type="GO" id="GO:0005737">
    <property type="term" value="C:cytoplasm"/>
    <property type="evidence" value="ECO:0007669"/>
    <property type="project" value="UniProtKB-SubCell"/>
</dbReference>
<dbReference type="EMBL" id="CP013928">
    <property type="protein sequence ID" value="AMJ77788.1"/>
    <property type="molecule type" value="Genomic_DNA"/>
</dbReference>
<dbReference type="GO" id="GO:0006282">
    <property type="term" value="P:regulation of DNA repair"/>
    <property type="evidence" value="ECO:0007669"/>
    <property type="project" value="UniProtKB-UniRule"/>
</dbReference>
<evidence type="ECO:0000256" key="4">
    <source>
        <dbReference type="ARBA" id="ARBA00022490"/>
    </source>
</evidence>